<dbReference type="Gene3D" id="3.40.50.360">
    <property type="match status" value="1"/>
</dbReference>
<dbReference type="Proteomes" id="UP000193944">
    <property type="component" value="Unassembled WGS sequence"/>
</dbReference>
<sequence>MSTSSKDNSNCLIVFFSKHGQNFYVGNVKVGNTGRMANMIQKYLNCDIFEIVPEIPYPFTTSDTDKRARQEKNNNTKPAIKNKLEKNLNQYDTIFLGYPVWNADLPMIIYTFIEEYGQQLENKKIIPFCTHEGIDQNKPFKIIKDILTIKNCNVLRGFGLYGKYVDNSETKIINWLKELNY</sequence>
<dbReference type="Pfam" id="PF12682">
    <property type="entry name" value="Flavodoxin_4"/>
    <property type="match status" value="1"/>
</dbReference>
<accession>A0A1Y1X0B8</accession>
<evidence type="ECO:0000313" key="3">
    <source>
        <dbReference type="Proteomes" id="UP000193944"/>
    </source>
</evidence>
<evidence type="ECO:0000259" key="1">
    <source>
        <dbReference type="Pfam" id="PF12682"/>
    </source>
</evidence>
<comment type="caution">
    <text evidence="2">The sequence shown here is derived from an EMBL/GenBank/DDBJ whole genome shotgun (WGS) entry which is preliminary data.</text>
</comment>
<dbReference type="PANTHER" id="PTHR39201:SF1">
    <property type="entry name" value="FLAVODOXIN-LIKE DOMAIN-CONTAINING PROTEIN"/>
    <property type="match status" value="1"/>
</dbReference>
<proteinExistence type="predicted"/>
<dbReference type="InterPro" id="IPR029039">
    <property type="entry name" value="Flavoprotein-like_sf"/>
</dbReference>
<keyword evidence="3" id="KW-1185">Reference proteome</keyword>
<dbReference type="AlphaFoldDB" id="A0A1Y1X0B8"/>
<gene>
    <name evidence="2" type="ORF">BCR32DRAFT_281643</name>
</gene>
<dbReference type="GO" id="GO:0010181">
    <property type="term" value="F:FMN binding"/>
    <property type="evidence" value="ECO:0007669"/>
    <property type="project" value="InterPro"/>
</dbReference>
<evidence type="ECO:0000313" key="2">
    <source>
        <dbReference type="EMBL" id="ORX79142.1"/>
    </source>
</evidence>
<name>A0A1Y1X0B8_9FUNG</name>
<dbReference type="InterPro" id="IPR008254">
    <property type="entry name" value="Flavodoxin/NO_synth"/>
</dbReference>
<dbReference type="PANTHER" id="PTHR39201">
    <property type="entry name" value="EXPORTED PROTEIN-RELATED"/>
    <property type="match status" value="1"/>
</dbReference>
<dbReference type="SUPFAM" id="SSF52218">
    <property type="entry name" value="Flavoproteins"/>
    <property type="match status" value="1"/>
</dbReference>
<protein>
    <submittedName>
        <fullName evidence="2">Flavo protein</fullName>
    </submittedName>
</protein>
<dbReference type="EMBL" id="MCFG01000185">
    <property type="protein sequence ID" value="ORX79142.1"/>
    <property type="molecule type" value="Genomic_DNA"/>
</dbReference>
<organism evidence="2 3">
    <name type="scientific">Anaeromyces robustus</name>
    <dbReference type="NCBI Taxonomy" id="1754192"/>
    <lineage>
        <taxon>Eukaryota</taxon>
        <taxon>Fungi</taxon>
        <taxon>Fungi incertae sedis</taxon>
        <taxon>Chytridiomycota</taxon>
        <taxon>Chytridiomycota incertae sedis</taxon>
        <taxon>Neocallimastigomycetes</taxon>
        <taxon>Neocallimastigales</taxon>
        <taxon>Neocallimastigaceae</taxon>
        <taxon>Anaeromyces</taxon>
    </lineage>
</organism>
<reference evidence="2 3" key="1">
    <citation type="submission" date="2016-08" db="EMBL/GenBank/DDBJ databases">
        <title>A Parts List for Fungal Cellulosomes Revealed by Comparative Genomics.</title>
        <authorList>
            <consortium name="DOE Joint Genome Institute"/>
            <person name="Haitjema C.H."/>
            <person name="Gilmore S.P."/>
            <person name="Henske J.K."/>
            <person name="Solomon K.V."/>
            <person name="De Groot R."/>
            <person name="Kuo A."/>
            <person name="Mondo S.J."/>
            <person name="Salamov A.A."/>
            <person name="Labutti K."/>
            <person name="Zhao Z."/>
            <person name="Chiniquy J."/>
            <person name="Barry K."/>
            <person name="Brewer H.M."/>
            <person name="Purvine S.O."/>
            <person name="Wright A.T."/>
            <person name="Boxma B."/>
            <person name="Van Alen T."/>
            <person name="Hackstein J.H."/>
            <person name="Baker S.E."/>
            <person name="Grigoriev I.V."/>
            <person name="O'Malley M.A."/>
        </authorList>
    </citation>
    <scope>NUCLEOTIDE SEQUENCE [LARGE SCALE GENOMIC DNA]</scope>
    <source>
        <strain evidence="2 3">S4</strain>
    </source>
</reference>
<feature type="domain" description="Flavodoxin-like" evidence="1">
    <location>
        <begin position="31"/>
        <end position="158"/>
    </location>
</feature>
<dbReference type="OrthoDB" id="2132301at2759"/>
<reference evidence="2 3" key="2">
    <citation type="submission" date="2016-08" db="EMBL/GenBank/DDBJ databases">
        <title>Pervasive Adenine N6-methylation of Active Genes in Fungi.</title>
        <authorList>
            <consortium name="DOE Joint Genome Institute"/>
            <person name="Mondo S.J."/>
            <person name="Dannebaum R.O."/>
            <person name="Kuo R.C."/>
            <person name="Labutti K."/>
            <person name="Haridas S."/>
            <person name="Kuo A."/>
            <person name="Salamov A."/>
            <person name="Ahrendt S.R."/>
            <person name="Lipzen A."/>
            <person name="Sullivan W."/>
            <person name="Andreopoulos W.B."/>
            <person name="Clum A."/>
            <person name="Lindquist E."/>
            <person name="Daum C."/>
            <person name="Ramamoorthy G.K."/>
            <person name="Gryganskyi A."/>
            <person name="Culley D."/>
            <person name="Magnuson J.K."/>
            <person name="James T.Y."/>
            <person name="O'Malley M.A."/>
            <person name="Stajich J.E."/>
            <person name="Spatafora J.W."/>
            <person name="Visel A."/>
            <person name="Grigoriev I.V."/>
        </authorList>
    </citation>
    <scope>NUCLEOTIDE SEQUENCE [LARGE SCALE GENOMIC DNA]</scope>
    <source>
        <strain evidence="2 3">S4</strain>
    </source>
</reference>